<name>A0A1E1WS71_PECGO</name>
<accession>A0A1E1WS71</accession>
<reference evidence="2" key="1">
    <citation type="submission" date="2015-09" db="EMBL/GenBank/DDBJ databases">
        <title>De novo assembly of Pectinophora gossypiella (Pink Bollworm) gut transcriptome.</title>
        <authorList>
            <person name="Tassone E.E."/>
        </authorList>
    </citation>
    <scope>NUCLEOTIDE SEQUENCE</scope>
</reference>
<feature type="compositionally biased region" description="Basic and acidic residues" evidence="1">
    <location>
        <begin position="98"/>
        <end position="113"/>
    </location>
</feature>
<sequence>MSKYIFDRVQSYDLPNLEEKLDSLRSHLCSEDYTEEQIKTLKRNFSHFKSQIKQRWLKAHKKEDVFLKINHSWLEGTFEIPAISQNRPGRPSKLFNESSERTKRRKTEEVRSL</sequence>
<evidence type="ECO:0000313" key="2">
    <source>
        <dbReference type="EMBL" id="JAT89822.1"/>
    </source>
</evidence>
<dbReference type="EMBL" id="GDQN01001232">
    <property type="protein sequence ID" value="JAT89822.1"/>
    <property type="molecule type" value="Transcribed_RNA"/>
</dbReference>
<evidence type="ECO:0000256" key="1">
    <source>
        <dbReference type="SAM" id="MobiDB-lite"/>
    </source>
</evidence>
<organism evidence="2">
    <name type="scientific">Pectinophora gossypiella</name>
    <name type="common">Cotton pink bollworm</name>
    <name type="synonym">Depressaria gossypiella</name>
    <dbReference type="NCBI Taxonomy" id="13191"/>
    <lineage>
        <taxon>Eukaryota</taxon>
        <taxon>Metazoa</taxon>
        <taxon>Ecdysozoa</taxon>
        <taxon>Arthropoda</taxon>
        <taxon>Hexapoda</taxon>
        <taxon>Insecta</taxon>
        <taxon>Pterygota</taxon>
        <taxon>Neoptera</taxon>
        <taxon>Endopterygota</taxon>
        <taxon>Lepidoptera</taxon>
        <taxon>Glossata</taxon>
        <taxon>Ditrysia</taxon>
        <taxon>Gelechioidea</taxon>
        <taxon>Gelechiidae</taxon>
        <taxon>Apatetrinae</taxon>
        <taxon>Pectinophora</taxon>
    </lineage>
</organism>
<protein>
    <submittedName>
        <fullName evidence="2">Uncharacterized protein</fullName>
    </submittedName>
</protein>
<dbReference type="AlphaFoldDB" id="A0A1E1WS71"/>
<feature type="region of interest" description="Disordered" evidence="1">
    <location>
        <begin position="84"/>
        <end position="113"/>
    </location>
</feature>
<proteinExistence type="predicted"/>
<gene>
    <name evidence="2" type="ORF">g.11077</name>
</gene>